<proteinExistence type="evidence at transcript level"/>
<sequence>MQLIQYPFLPSVSTQHQHPCPSNHTSAMTPSKFRRLPRNIEDPPGWFFFRGVQQKELRW</sequence>
<evidence type="ECO:0000313" key="2">
    <source>
        <dbReference type="EMBL" id="ACU20460.1"/>
    </source>
</evidence>
<feature type="region of interest" description="Disordered" evidence="1">
    <location>
        <begin position="10"/>
        <end position="31"/>
    </location>
</feature>
<name>C6TF58_SOYBN</name>
<evidence type="ECO:0000256" key="1">
    <source>
        <dbReference type="SAM" id="MobiDB-lite"/>
    </source>
</evidence>
<dbReference type="AlphaFoldDB" id="C6TF58"/>
<reference evidence="2" key="1">
    <citation type="submission" date="2009-08" db="EMBL/GenBank/DDBJ databases">
        <authorList>
            <person name="Cheung F."/>
            <person name="Xiao Y."/>
            <person name="Chan A."/>
            <person name="Moskal W."/>
            <person name="Town C.D."/>
        </authorList>
    </citation>
    <scope>NUCLEOTIDE SEQUENCE</scope>
</reference>
<accession>C6TF58</accession>
<organism evidence="2">
    <name type="scientific">Glycine max</name>
    <name type="common">Soybean</name>
    <name type="synonym">Glycine hispida</name>
    <dbReference type="NCBI Taxonomy" id="3847"/>
    <lineage>
        <taxon>Eukaryota</taxon>
        <taxon>Viridiplantae</taxon>
        <taxon>Streptophyta</taxon>
        <taxon>Embryophyta</taxon>
        <taxon>Tracheophyta</taxon>
        <taxon>Spermatophyta</taxon>
        <taxon>Magnoliopsida</taxon>
        <taxon>eudicotyledons</taxon>
        <taxon>Gunneridae</taxon>
        <taxon>Pentapetalae</taxon>
        <taxon>rosids</taxon>
        <taxon>fabids</taxon>
        <taxon>Fabales</taxon>
        <taxon>Fabaceae</taxon>
        <taxon>Papilionoideae</taxon>
        <taxon>50 kb inversion clade</taxon>
        <taxon>NPAAA clade</taxon>
        <taxon>indigoferoid/millettioid clade</taxon>
        <taxon>Phaseoleae</taxon>
        <taxon>Glycine</taxon>
        <taxon>Glycine subgen. Soja</taxon>
    </lineage>
</organism>
<protein>
    <submittedName>
        <fullName evidence="2">Uncharacterized protein</fullName>
    </submittedName>
</protein>
<feature type="compositionally biased region" description="Polar residues" evidence="1">
    <location>
        <begin position="11"/>
        <end position="29"/>
    </location>
</feature>
<dbReference type="EMBL" id="BT096240">
    <property type="protein sequence ID" value="ACU20460.1"/>
    <property type="molecule type" value="mRNA"/>
</dbReference>